<dbReference type="PROSITE" id="PS51898">
    <property type="entry name" value="TYR_RECOMBINASE"/>
    <property type="match status" value="1"/>
</dbReference>
<dbReference type="InterPro" id="IPR025269">
    <property type="entry name" value="SAM-like_dom"/>
</dbReference>
<reference evidence="7 8" key="1">
    <citation type="submission" date="2018-12" db="EMBL/GenBank/DDBJ databases">
        <title>Bacillus ochoae sp. nov., Paenibacillus whitsoniae sp. nov., Paenibacillus spiritus sp. nov. Isolated from the Mars Exploration Rover during spacecraft assembly.</title>
        <authorList>
            <person name="Seuylemezian A."/>
            <person name="Vaishampayan P."/>
        </authorList>
    </citation>
    <scope>NUCLEOTIDE SEQUENCE [LARGE SCALE GENOMIC DNA]</scope>
    <source>
        <strain evidence="7 8">MER 54</strain>
    </source>
</reference>
<feature type="domain" description="Core-binding (CB)" evidence="6">
    <location>
        <begin position="20"/>
        <end position="106"/>
    </location>
</feature>
<dbReference type="EMBL" id="RXHU01000005">
    <property type="protein sequence ID" value="RTE11613.1"/>
    <property type="molecule type" value="Genomic_DNA"/>
</dbReference>
<evidence type="ECO:0000256" key="1">
    <source>
        <dbReference type="ARBA" id="ARBA00008857"/>
    </source>
</evidence>
<accession>A0A3S0AFD2</accession>
<dbReference type="OrthoDB" id="283809at2"/>
<gene>
    <name evidence="7" type="ORF">EJQ19_00905</name>
</gene>
<keyword evidence="3" id="KW-0233">DNA recombination</keyword>
<dbReference type="GO" id="GO:0006310">
    <property type="term" value="P:DNA recombination"/>
    <property type="evidence" value="ECO:0007669"/>
    <property type="project" value="UniProtKB-KW"/>
</dbReference>
<dbReference type="InterPro" id="IPR010998">
    <property type="entry name" value="Integrase_recombinase_N"/>
</dbReference>
<organism evidence="7 8">
    <name type="scientific">Paenibacillus whitsoniae</name>
    <dbReference type="NCBI Taxonomy" id="2496558"/>
    <lineage>
        <taxon>Bacteria</taxon>
        <taxon>Bacillati</taxon>
        <taxon>Bacillota</taxon>
        <taxon>Bacilli</taxon>
        <taxon>Bacillales</taxon>
        <taxon>Paenibacillaceae</taxon>
        <taxon>Paenibacillus</taxon>
    </lineage>
</organism>
<keyword evidence="2 4" id="KW-0238">DNA-binding</keyword>
<proteinExistence type="inferred from homology"/>
<dbReference type="PANTHER" id="PTHR30349:SF64">
    <property type="entry name" value="PROPHAGE INTEGRASE INTD-RELATED"/>
    <property type="match status" value="1"/>
</dbReference>
<dbReference type="Proteomes" id="UP000276128">
    <property type="component" value="Unassembled WGS sequence"/>
</dbReference>
<sequence length="316" mass="36223">MLNSGIISRQLVQIHNNGSYSNDQIVNMFFAAYPRSKYTVRNYRSAFDKFRNFIGDKSLNDVTWKEVEIYKIGLMEGLLGKKNKPKAPATVAIHIAPLRTLYKWGSDSNIGIFQHNPLTSVRTPKISVTSKNNYLTKREVIRLCEQLKKQGQREYLIGLTLILLGLRVSELVAMEWGHFHTDPEESSMWLTVYGKGEKQREVKIPPLLWSLFTKYFPPLTQKSAASDRKIFPLSVRRIEKMIQTAREQCGLEKKVTPHWLRHTNATLALLNGATLQQVQESLGHSHINTTQRYLHTVQQIEKAAPDFVESSLKDSL</sequence>
<dbReference type="SUPFAM" id="SSF56349">
    <property type="entry name" value="DNA breaking-rejoining enzymes"/>
    <property type="match status" value="1"/>
</dbReference>
<dbReference type="InterPro" id="IPR050090">
    <property type="entry name" value="Tyrosine_recombinase_XerCD"/>
</dbReference>
<evidence type="ECO:0000256" key="2">
    <source>
        <dbReference type="ARBA" id="ARBA00023125"/>
    </source>
</evidence>
<evidence type="ECO:0000256" key="3">
    <source>
        <dbReference type="ARBA" id="ARBA00023172"/>
    </source>
</evidence>
<evidence type="ECO:0000259" key="5">
    <source>
        <dbReference type="PROSITE" id="PS51898"/>
    </source>
</evidence>
<feature type="domain" description="Tyr recombinase" evidence="5">
    <location>
        <begin position="130"/>
        <end position="306"/>
    </location>
</feature>
<evidence type="ECO:0000256" key="4">
    <source>
        <dbReference type="PROSITE-ProRule" id="PRU01248"/>
    </source>
</evidence>
<dbReference type="InterPro" id="IPR044068">
    <property type="entry name" value="CB"/>
</dbReference>
<comment type="caution">
    <text evidence="7">The sequence shown here is derived from an EMBL/GenBank/DDBJ whole genome shotgun (WGS) entry which is preliminary data.</text>
</comment>
<dbReference type="RefSeq" id="WP_126139332.1">
    <property type="nucleotide sequence ID" value="NZ_RXHU01000005.1"/>
</dbReference>
<comment type="similarity">
    <text evidence="1">Belongs to the 'phage' integrase family.</text>
</comment>
<dbReference type="GO" id="GO:0015074">
    <property type="term" value="P:DNA integration"/>
    <property type="evidence" value="ECO:0007669"/>
    <property type="project" value="InterPro"/>
</dbReference>
<dbReference type="GO" id="GO:0003677">
    <property type="term" value="F:DNA binding"/>
    <property type="evidence" value="ECO:0007669"/>
    <property type="project" value="UniProtKB-UniRule"/>
</dbReference>
<dbReference type="AlphaFoldDB" id="A0A3S0AFD2"/>
<dbReference type="Gene3D" id="1.10.150.130">
    <property type="match status" value="1"/>
</dbReference>
<dbReference type="PANTHER" id="PTHR30349">
    <property type="entry name" value="PHAGE INTEGRASE-RELATED"/>
    <property type="match status" value="1"/>
</dbReference>
<evidence type="ECO:0000259" key="6">
    <source>
        <dbReference type="PROSITE" id="PS51900"/>
    </source>
</evidence>
<dbReference type="InterPro" id="IPR002104">
    <property type="entry name" value="Integrase_catalytic"/>
</dbReference>
<evidence type="ECO:0000313" key="7">
    <source>
        <dbReference type="EMBL" id="RTE11613.1"/>
    </source>
</evidence>
<protein>
    <submittedName>
        <fullName evidence="7">Recombinase XerC</fullName>
    </submittedName>
</protein>
<dbReference type="InterPro" id="IPR013762">
    <property type="entry name" value="Integrase-like_cat_sf"/>
</dbReference>
<name>A0A3S0AFD2_9BACL</name>
<dbReference type="PROSITE" id="PS51900">
    <property type="entry name" value="CB"/>
    <property type="match status" value="1"/>
</dbReference>
<keyword evidence="8" id="KW-1185">Reference proteome</keyword>
<dbReference type="Pfam" id="PF13102">
    <property type="entry name" value="Phage_int_SAM_5"/>
    <property type="match status" value="1"/>
</dbReference>
<dbReference type="Gene3D" id="1.10.443.10">
    <property type="entry name" value="Intergrase catalytic core"/>
    <property type="match status" value="1"/>
</dbReference>
<evidence type="ECO:0000313" key="8">
    <source>
        <dbReference type="Proteomes" id="UP000276128"/>
    </source>
</evidence>
<dbReference type="Pfam" id="PF00589">
    <property type="entry name" value="Phage_integrase"/>
    <property type="match status" value="1"/>
</dbReference>
<dbReference type="InterPro" id="IPR011010">
    <property type="entry name" value="DNA_brk_join_enz"/>
</dbReference>